<evidence type="ECO:0000313" key="4">
    <source>
        <dbReference type="Proteomes" id="UP001500888"/>
    </source>
</evidence>
<keyword evidence="2" id="KW-0472">Membrane</keyword>
<keyword evidence="2" id="KW-0812">Transmembrane</keyword>
<evidence type="ECO:0008006" key="5">
    <source>
        <dbReference type="Google" id="ProtNLM"/>
    </source>
</evidence>
<reference evidence="4" key="1">
    <citation type="journal article" date="2019" name="Int. J. Syst. Evol. Microbiol.">
        <title>The Global Catalogue of Microorganisms (GCM) 10K type strain sequencing project: providing services to taxonomists for standard genome sequencing and annotation.</title>
        <authorList>
            <consortium name="The Broad Institute Genomics Platform"/>
            <consortium name="The Broad Institute Genome Sequencing Center for Infectious Disease"/>
            <person name="Wu L."/>
            <person name="Ma J."/>
        </authorList>
    </citation>
    <scope>NUCLEOTIDE SEQUENCE [LARGE SCALE GENOMIC DNA]</scope>
    <source>
        <strain evidence="4">JCM 16908</strain>
    </source>
</reference>
<evidence type="ECO:0000256" key="1">
    <source>
        <dbReference type="SAM" id="MobiDB-lite"/>
    </source>
</evidence>
<protein>
    <recommendedName>
        <fullName evidence="5">MFS transporter</fullName>
    </recommendedName>
</protein>
<organism evidence="3 4">
    <name type="scientific">Sphaerisporangium flaviroseum</name>
    <dbReference type="NCBI Taxonomy" id="509199"/>
    <lineage>
        <taxon>Bacteria</taxon>
        <taxon>Bacillati</taxon>
        <taxon>Actinomycetota</taxon>
        <taxon>Actinomycetes</taxon>
        <taxon>Streptosporangiales</taxon>
        <taxon>Streptosporangiaceae</taxon>
        <taxon>Sphaerisporangium</taxon>
    </lineage>
</organism>
<sequence>MWGVMRANLPLRLLRSAAFTVVCVTLAVLGHRAAGGPGPGSWAMAAGGATVTVLVALLAGCERSPQTIIGFLIGTQVFLHQLFGVSGSAGSPLSIHLSHGQGLGADLGMVVAHLTATLITGWWLARGESALWSVLRTLGTLVVRRLRHLLALHGECGTGPARPGLRPSPHPIPALSRRELRHTVSRRGPPLPAASL</sequence>
<accession>A0ABP7I1U9</accession>
<name>A0ABP7I1U9_9ACTN</name>
<evidence type="ECO:0000256" key="2">
    <source>
        <dbReference type="SAM" id="Phobius"/>
    </source>
</evidence>
<feature type="transmembrane region" description="Helical" evidence="2">
    <location>
        <begin position="107"/>
        <end position="125"/>
    </location>
</feature>
<feature type="region of interest" description="Disordered" evidence="1">
    <location>
        <begin position="160"/>
        <end position="196"/>
    </location>
</feature>
<comment type="caution">
    <text evidence="3">The sequence shown here is derived from an EMBL/GenBank/DDBJ whole genome shotgun (WGS) entry which is preliminary data.</text>
</comment>
<keyword evidence="2" id="KW-1133">Transmembrane helix</keyword>
<keyword evidence="4" id="KW-1185">Reference proteome</keyword>
<gene>
    <name evidence="3" type="ORF">GCM10022226_25040</name>
</gene>
<proteinExistence type="predicted"/>
<feature type="transmembrane region" description="Helical" evidence="2">
    <location>
        <begin position="42"/>
        <end position="61"/>
    </location>
</feature>
<feature type="transmembrane region" description="Helical" evidence="2">
    <location>
        <begin position="68"/>
        <end position="87"/>
    </location>
</feature>
<evidence type="ECO:0000313" key="3">
    <source>
        <dbReference type="EMBL" id="GAA3804219.1"/>
    </source>
</evidence>
<dbReference type="Proteomes" id="UP001500888">
    <property type="component" value="Unassembled WGS sequence"/>
</dbReference>
<dbReference type="EMBL" id="BAAAZR010000004">
    <property type="protein sequence ID" value="GAA3804219.1"/>
    <property type="molecule type" value="Genomic_DNA"/>
</dbReference>